<comment type="similarity">
    <text evidence="2">Belongs to the short-chain dehydrogenases/reductases (SDR) family.</text>
</comment>
<dbReference type="PANTHER" id="PTHR43157:SF31">
    <property type="entry name" value="PHOSPHATIDYLINOSITOL-GLYCAN BIOSYNTHESIS CLASS F PROTEIN"/>
    <property type="match status" value="1"/>
</dbReference>
<evidence type="ECO:0000256" key="2">
    <source>
        <dbReference type="RuleBase" id="RU000363"/>
    </source>
</evidence>
<name>A0ABM1M0T5_NICVS</name>
<evidence type="ECO:0000313" key="4">
    <source>
        <dbReference type="RefSeq" id="XP_017768185.1"/>
    </source>
</evidence>
<organism evidence="3 4">
    <name type="scientific">Nicrophorus vespilloides</name>
    <name type="common">Boreal carrion beetle</name>
    <dbReference type="NCBI Taxonomy" id="110193"/>
    <lineage>
        <taxon>Eukaryota</taxon>
        <taxon>Metazoa</taxon>
        <taxon>Ecdysozoa</taxon>
        <taxon>Arthropoda</taxon>
        <taxon>Hexapoda</taxon>
        <taxon>Insecta</taxon>
        <taxon>Pterygota</taxon>
        <taxon>Neoptera</taxon>
        <taxon>Endopterygota</taxon>
        <taxon>Coleoptera</taxon>
        <taxon>Polyphaga</taxon>
        <taxon>Staphyliniformia</taxon>
        <taxon>Silphidae</taxon>
        <taxon>Nicrophorinae</taxon>
        <taxon>Nicrophorus</taxon>
    </lineage>
</organism>
<dbReference type="Proteomes" id="UP000695000">
    <property type="component" value="Unplaced"/>
</dbReference>
<dbReference type="Gene3D" id="3.40.50.720">
    <property type="entry name" value="NAD(P)-binding Rossmann-like Domain"/>
    <property type="match status" value="1"/>
</dbReference>
<sequence>MWKYVSGAIAVGSIAYGLMRYFAGGVCHCTARLDGLVVIITGANSGLGKALAFELAKRGAILVLACRDLDGALTVKTEILSQLEYKAEIHVKHLDLNSFSSIIKFAKNIDAEFEEVYALVNNAGVFYHPQSLTQDGFDVTFQTNYLGPFLLTQQLTKVLKRADHARIINLCSDAHRNATAYDLTCLMTTQTEFRSHFLAYSVSKLALLLFTREYAKRISNTNIVINAVDPGNVETNIYRHFPQLCNSWLYCLQWPIRKIVVKNPYQGIQSILHMLLTSNHSTGQYVQDCKPVVPSQYATNPKLTINFYDQTQSLLENSFSESDC</sequence>
<dbReference type="PRINTS" id="PR00081">
    <property type="entry name" value="GDHRDH"/>
</dbReference>
<protein>
    <submittedName>
        <fullName evidence="4">Retinol dehydrogenase 12-like</fullName>
    </submittedName>
</protein>
<dbReference type="GeneID" id="108556542"/>
<dbReference type="InterPro" id="IPR002347">
    <property type="entry name" value="SDR_fam"/>
</dbReference>
<dbReference type="RefSeq" id="XP_017768185.1">
    <property type="nucleotide sequence ID" value="XM_017912696.1"/>
</dbReference>
<keyword evidence="1" id="KW-0560">Oxidoreductase</keyword>
<proteinExistence type="inferred from homology"/>
<dbReference type="InterPro" id="IPR036291">
    <property type="entry name" value="NAD(P)-bd_dom_sf"/>
</dbReference>
<keyword evidence="3" id="KW-1185">Reference proteome</keyword>
<evidence type="ECO:0000256" key="1">
    <source>
        <dbReference type="ARBA" id="ARBA00023002"/>
    </source>
</evidence>
<dbReference type="Pfam" id="PF00106">
    <property type="entry name" value="adh_short"/>
    <property type="match status" value="2"/>
</dbReference>
<dbReference type="PRINTS" id="PR00080">
    <property type="entry name" value="SDRFAMILY"/>
</dbReference>
<evidence type="ECO:0000313" key="3">
    <source>
        <dbReference type="Proteomes" id="UP000695000"/>
    </source>
</evidence>
<dbReference type="PANTHER" id="PTHR43157">
    <property type="entry name" value="PHOSPHATIDYLINOSITOL-GLYCAN BIOSYNTHESIS CLASS F PROTEIN-RELATED"/>
    <property type="match status" value="1"/>
</dbReference>
<dbReference type="SUPFAM" id="SSF51735">
    <property type="entry name" value="NAD(P)-binding Rossmann-fold domains"/>
    <property type="match status" value="1"/>
</dbReference>
<reference evidence="4" key="1">
    <citation type="submission" date="2025-08" db="UniProtKB">
        <authorList>
            <consortium name="RefSeq"/>
        </authorList>
    </citation>
    <scope>IDENTIFICATION</scope>
    <source>
        <tissue evidence="4">Whole Larva</tissue>
    </source>
</reference>
<gene>
    <name evidence="4" type="primary">LOC108556542</name>
</gene>
<accession>A0ABM1M0T5</accession>